<accession>A0ABV2HA48</accession>
<dbReference type="RefSeq" id="WP_247245303.1">
    <property type="nucleotide sequence ID" value="NZ_JALJRA010000014.1"/>
</dbReference>
<protein>
    <recommendedName>
        <fullName evidence="1">PAS fold-4 domain-containing protein</fullName>
    </recommendedName>
</protein>
<evidence type="ECO:0000313" key="2">
    <source>
        <dbReference type="EMBL" id="MET3587401.1"/>
    </source>
</evidence>
<comment type="caution">
    <text evidence="2">The sequence shown here is derived from an EMBL/GenBank/DDBJ whole genome shotgun (WGS) entry which is preliminary data.</text>
</comment>
<keyword evidence="3" id="KW-1185">Reference proteome</keyword>
<reference evidence="2 3" key="1">
    <citation type="submission" date="2024-06" db="EMBL/GenBank/DDBJ databases">
        <title>Genomic Encyclopedia of Type Strains, Phase IV (KMG-IV): sequencing the most valuable type-strain genomes for metagenomic binning, comparative biology and taxonomic classification.</title>
        <authorList>
            <person name="Goeker M."/>
        </authorList>
    </citation>
    <scope>NUCLEOTIDE SEQUENCE [LARGE SCALE GENOMIC DNA]</scope>
    <source>
        <strain evidence="2 3">DSM 105042</strain>
    </source>
</reference>
<dbReference type="EMBL" id="JBEPLJ010000014">
    <property type="protein sequence ID" value="MET3587401.1"/>
    <property type="molecule type" value="Genomic_DNA"/>
</dbReference>
<sequence length="165" mass="18257">MADLSEGHNRILGGKPSVIGRSFAEVWAEAWGKIGPIANSAYAGESTFIENYPLVINRNGYDEQAYFTFCYSPLRDDEGKVAGMFNTVVETTETVRAKETEEILRRELLHRVKNTMAVTNAVVSASIRCLLFRREAEPEYAPEGVTFRLSGSLHAHSAAEQQASV</sequence>
<feature type="domain" description="PAS fold-4" evidence="1">
    <location>
        <begin position="18"/>
        <end position="96"/>
    </location>
</feature>
<proteinExistence type="predicted"/>
<organism evidence="2 3">
    <name type="scientific">Pseudorhizobium tarimense</name>
    <dbReference type="NCBI Taxonomy" id="1079109"/>
    <lineage>
        <taxon>Bacteria</taxon>
        <taxon>Pseudomonadati</taxon>
        <taxon>Pseudomonadota</taxon>
        <taxon>Alphaproteobacteria</taxon>
        <taxon>Hyphomicrobiales</taxon>
        <taxon>Rhizobiaceae</taxon>
        <taxon>Rhizobium/Agrobacterium group</taxon>
        <taxon>Pseudorhizobium</taxon>
    </lineage>
</organism>
<evidence type="ECO:0000313" key="3">
    <source>
        <dbReference type="Proteomes" id="UP001549031"/>
    </source>
</evidence>
<dbReference type="InterPro" id="IPR013656">
    <property type="entry name" value="PAS_4"/>
</dbReference>
<gene>
    <name evidence="2" type="ORF">ABID21_003526</name>
</gene>
<dbReference type="Pfam" id="PF08448">
    <property type="entry name" value="PAS_4"/>
    <property type="match status" value="1"/>
</dbReference>
<dbReference type="Gene3D" id="3.30.450.20">
    <property type="entry name" value="PAS domain"/>
    <property type="match status" value="1"/>
</dbReference>
<evidence type="ECO:0000259" key="1">
    <source>
        <dbReference type="Pfam" id="PF08448"/>
    </source>
</evidence>
<name>A0ABV2HA48_9HYPH</name>
<dbReference type="Proteomes" id="UP001549031">
    <property type="component" value="Unassembled WGS sequence"/>
</dbReference>